<feature type="transmembrane region" description="Helical" evidence="1">
    <location>
        <begin position="377"/>
        <end position="394"/>
    </location>
</feature>
<dbReference type="InterPro" id="IPR006621">
    <property type="entry name" value="Nose-resist-to-fluoxetine_N"/>
</dbReference>
<dbReference type="AlphaFoldDB" id="A0A9J6BHP6"/>
<feature type="transmembrane region" description="Helical" evidence="1">
    <location>
        <begin position="351"/>
        <end position="370"/>
    </location>
</feature>
<dbReference type="InterPro" id="IPR052728">
    <property type="entry name" value="O2_lipid_transport_reg"/>
</dbReference>
<sequence length="583" mass="68336">MSSLCQIQLNFFNKSILRREFWAMKMLDMSSKISFGILHGNTRQFGLFTECLDFKHTTENEKIGIIYGQYCTVNQISFSNKSMVQKDFEQKNLQFESGICVPSSCNLEEVKNFANSFLKRADLTVTDVFCQQNKTISLVTLDYFIIFILSLLLLTVIGSTIYEMLLRKQPYKPKKVFISFSLYSNMKELFTIDNEKSRKIIACMNGLRSLAAFWVVAGHRTFRSKLMMSRPLNLSNNFVMTVITFLMTVEYAVDLFLLLSAILATQSCLRAFEKGNLNLVKIYVNRYLRYSPSVLFLLLFILSFIPYTLVNGPSIRFLDKNVDKCQTYWLSTILMVQNYANVNNFCLGHTWYLNADFQLYLISPIFIFLLYKFRYKAFYAFLLIIIAIQSSVFYIRYNDIITKHVVYRQTHYRIGQWLVGIAFGYFMYQIDKNTENFKLNKKIKFTCWFFTGTALIVTEVYYRIFQTHSLAKAFYEATNHIFFTIFFGWSILAFHHLKSGSFVRWFLSHPLWQPTAKLSLSIYLVHDVYIRMTLANLKELSYFDVSWLMHIIAGDILISILFSIGLYLFVEAPIAKLLIFYLK</sequence>
<keyword evidence="1" id="KW-1133">Transmembrane helix</keyword>
<keyword evidence="1" id="KW-0812">Transmembrane</keyword>
<organism evidence="3 4">
    <name type="scientific">Polypedilum vanderplanki</name>
    <name type="common">Sleeping chironomid midge</name>
    <dbReference type="NCBI Taxonomy" id="319348"/>
    <lineage>
        <taxon>Eukaryota</taxon>
        <taxon>Metazoa</taxon>
        <taxon>Ecdysozoa</taxon>
        <taxon>Arthropoda</taxon>
        <taxon>Hexapoda</taxon>
        <taxon>Insecta</taxon>
        <taxon>Pterygota</taxon>
        <taxon>Neoptera</taxon>
        <taxon>Endopterygota</taxon>
        <taxon>Diptera</taxon>
        <taxon>Nematocera</taxon>
        <taxon>Chironomoidea</taxon>
        <taxon>Chironomidae</taxon>
        <taxon>Chironominae</taxon>
        <taxon>Polypedilum</taxon>
        <taxon>Polypedilum</taxon>
    </lineage>
</organism>
<feature type="transmembrane region" description="Helical" evidence="1">
    <location>
        <begin position="477"/>
        <end position="497"/>
    </location>
</feature>
<feature type="transmembrane region" description="Helical" evidence="1">
    <location>
        <begin position="238"/>
        <end position="266"/>
    </location>
</feature>
<dbReference type="SMART" id="SM00703">
    <property type="entry name" value="NRF"/>
    <property type="match status" value="1"/>
</dbReference>
<evidence type="ECO:0000313" key="3">
    <source>
        <dbReference type="EMBL" id="KAG5669356.1"/>
    </source>
</evidence>
<dbReference type="Pfam" id="PF01757">
    <property type="entry name" value="Acyl_transf_3"/>
    <property type="match status" value="1"/>
</dbReference>
<accession>A0A9J6BHP6</accession>
<dbReference type="Proteomes" id="UP001107558">
    <property type="component" value="Chromosome 4"/>
</dbReference>
<evidence type="ECO:0000259" key="2">
    <source>
        <dbReference type="SMART" id="SM00703"/>
    </source>
</evidence>
<dbReference type="GO" id="GO:0016747">
    <property type="term" value="F:acyltransferase activity, transferring groups other than amino-acyl groups"/>
    <property type="evidence" value="ECO:0007669"/>
    <property type="project" value="InterPro"/>
</dbReference>
<proteinExistence type="predicted"/>
<dbReference type="InterPro" id="IPR002656">
    <property type="entry name" value="Acyl_transf_3_dom"/>
</dbReference>
<feature type="transmembrane region" description="Helical" evidence="1">
    <location>
        <begin position="443"/>
        <end position="465"/>
    </location>
</feature>
<feature type="transmembrane region" description="Helical" evidence="1">
    <location>
        <begin position="547"/>
        <end position="570"/>
    </location>
</feature>
<protein>
    <recommendedName>
        <fullName evidence="2">Nose resistant-to-fluoxetine protein N-terminal domain-containing protein</fullName>
    </recommendedName>
</protein>
<dbReference type="PANTHER" id="PTHR11161:SF0">
    <property type="entry name" value="O-ACYLTRANSFERASE LIKE PROTEIN"/>
    <property type="match status" value="1"/>
</dbReference>
<feature type="transmembrane region" description="Helical" evidence="1">
    <location>
        <begin position="143"/>
        <end position="165"/>
    </location>
</feature>
<reference evidence="3" key="1">
    <citation type="submission" date="2021-03" db="EMBL/GenBank/DDBJ databases">
        <title>Chromosome level genome of the anhydrobiotic midge Polypedilum vanderplanki.</title>
        <authorList>
            <person name="Yoshida Y."/>
            <person name="Kikawada T."/>
            <person name="Gusev O."/>
        </authorList>
    </citation>
    <scope>NUCLEOTIDE SEQUENCE</scope>
    <source>
        <strain evidence="3">NIAS01</strain>
        <tissue evidence="3">Whole body or cell culture</tissue>
    </source>
</reference>
<keyword evidence="4" id="KW-1185">Reference proteome</keyword>
<dbReference type="EMBL" id="JADBJN010000004">
    <property type="protein sequence ID" value="KAG5669356.1"/>
    <property type="molecule type" value="Genomic_DNA"/>
</dbReference>
<feature type="domain" description="Nose resistant-to-fluoxetine protein N-terminal" evidence="2">
    <location>
        <begin position="2"/>
        <end position="132"/>
    </location>
</feature>
<comment type="caution">
    <text evidence="3">The sequence shown here is derived from an EMBL/GenBank/DDBJ whole genome shotgun (WGS) entry which is preliminary data.</text>
</comment>
<dbReference type="PANTHER" id="PTHR11161">
    <property type="entry name" value="O-ACYLTRANSFERASE"/>
    <property type="match status" value="1"/>
</dbReference>
<dbReference type="OrthoDB" id="118951at2759"/>
<evidence type="ECO:0000256" key="1">
    <source>
        <dbReference type="SAM" id="Phobius"/>
    </source>
</evidence>
<evidence type="ECO:0000313" key="4">
    <source>
        <dbReference type="Proteomes" id="UP001107558"/>
    </source>
</evidence>
<gene>
    <name evidence="3" type="ORF">PVAND_017244</name>
</gene>
<keyword evidence="1" id="KW-0472">Membrane</keyword>
<feature type="transmembrane region" description="Helical" evidence="1">
    <location>
        <begin position="414"/>
        <end position="431"/>
    </location>
</feature>
<feature type="transmembrane region" description="Helical" evidence="1">
    <location>
        <begin position="287"/>
        <end position="309"/>
    </location>
</feature>
<name>A0A9J6BHP6_POLVA</name>
<dbReference type="Pfam" id="PF20146">
    <property type="entry name" value="NRF"/>
    <property type="match status" value="1"/>
</dbReference>
<feature type="transmembrane region" description="Helical" evidence="1">
    <location>
        <begin position="200"/>
        <end position="218"/>
    </location>
</feature>